<gene>
    <name evidence="1" type="ORF">BN2614_LOCUS1</name>
</gene>
<accession>A0A9X9LRR6</accession>
<comment type="caution">
    <text evidence="1">The sequence shown here is derived from an EMBL/GenBank/DDBJ whole genome shotgun (WGS) entry which is preliminary data.</text>
</comment>
<name>A0A9X9LRR6_GULGU</name>
<proteinExistence type="predicted"/>
<reference evidence="1 2" key="1">
    <citation type="submission" date="2018-10" db="EMBL/GenBank/DDBJ databases">
        <authorList>
            <person name="Ekblom R."/>
            <person name="Jareborg N."/>
        </authorList>
    </citation>
    <scope>NUCLEOTIDE SEQUENCE [LARGE SCALE GENOMIC DNA]</scope>
    <source>
        <tissue evidence="1">Muscle</tissue>
    </source>
</reference>
<dbReference type="AlphaFoldDB" id="A0A9X9LRR6"/>
<sequence length="74" mass="8298">PERNPPGSLLLRGYLLWPRPGLVTLQWAQLVHTRPHSVLPPPLCVIQQAWGDLRAFLKSIQVTLVTPVCGPRLE</sequence>
<dbReference type="EMBL" id="CYRY02013457">
    <property type="protein sequence ID" value="VCW84071.1"/>
    <property type="molecule type" value="Genomic_DNA"/>
</dbReference>
<protein>
    <submittedName>
        <fullName evidence="1">Uncharacterized protein</fullName>
    </submittedName>
</protein>
<keyword evidence="2" id="KW-1185">Reference proteome</keyword>
<dbReference type="Proteomes" id="UP000269945">
    <property type="component" value="Unassembled WGS sequence"/>
</dbReference>
<feature type="non-terminal residue" evidence="1">
    <location>
        <position position="74"/>
    </location>
</feature>
<organism evidence="1 2">
    <name type="scientific">Gulo gulo</name>
    <name type="common">Wolverine</name>
    <name type="synonym">Gluton</name>
    <dbReference type="NCBI Taxonomy" id="48420"/>
    <lineage>
        <taxon>Eukaryota</taxon>
        <taxon>Metazoa</taxon>
        <taxon>Chordata</taxon>
        <taxon>Craniata</taxon>
        <taxon>Vertebrata</taxon>
        <taxon>Euteleostomi</taxon>
        <taxon>Mammalia</taxon>
        <taxon>Eutheria</taxon>
        <taxon>Laurasiatheria</taxon>
        <taxon>Carnivora</taxon>
        <taxon>Caniformia</taxon>
        <taxon>Musteloidea</taxon>
        <taxon>Mustelidae</taxon>
        <taxon>Guloninae</taxon>
        <taxon>Gulo</taxon>
    </lineage>
</organism>
<evidence type="ECO:0000313" key="2">
    <source>
        <dbReference type="Proteomes" id="UP000269945"/>
    </source>
</evidence>
<evidence type="ECO:0000313" key="1">
    <source>
        <dbReference type="EMBL" id="VCW84071.1"/>
    </source>
</evidence>